<dbReference type="InterPro" id="IPR021145">
    <property type="entry name" value="Portal_protein_SPP1_Gp6-like"/>
</dbReference>
<evidence type="ECO:0000256" key="1">
    <source>
        <dbReference type="SAM" id="MobiDB-lite"/>
    </source>
</evidence>
<feature type="compositionally biased region" description="Basic and acidic residues" evidence="1">
    <location>
        <begin position="470"/>
        <end position="482"/>
    </location>
</feature>
<proteinExistence type="predicted"/>
<accession>A0A938Y3F2</accession>
<keyword evidence="3" id="KW-1185">Reference proteome</keyword>
<name>A0A938Y3F2_9BACL</name>
<comment type="caution">
    <text evidence="2">The sequence shown here is derived from an EMBL/GenBank/DDBJ whole genome shotgun (WGS) entry which is preliminary data.</text>
</comment>
<dbReference type="RefSeq" id="WP_204518640.1">
    <property type="nucleotide sequence ID" value="NZ_BAABIN010000005.1"/>
</dbReference>
<dbReference type="EMBL" id="JAFBEB010000008">
    <property type="protein sequence ID" value="MBM7590892.1"/>
    <property type="molecule type" value="Genomic_DNA"/>
</dbReference>
<dbReference type="Proteomes" id="UP000717624">
    <property type="component" value="Unassembled WGS sequence"/>
</dbReference>
<feature type="region of interest" description="Disordered" evidence="1">
    <location>
        <begin position="470"/>
        <end position="518"/>
    </location>
</feature>
<dbReference type="AlphaFoldDB" id="A0A938Y3F2"/>
<protein>
    <submittedName>
        <fullName evidence="2">SPP1 family phage portal protein</fullName>
    </submittedName>
</protein>
<evidence type="ECO:0000313" key="3">
    <source>
        <dbReference type="Proteomes" id="UP000717624"/>
    </source>
</evidence>
<feature type="compositionally biased region" description="Acidic residues" evidence="1">
    <location>
        <begin position="491"/>
        <end position="510"/>
    </location>
</feature>
<gene>
    <name evidence="2" type="ORF">JOD01_002504</name>
</gene>
<organism evidence="2 3">
    <name type="scientific">Brevibacillus fulvus</name>
    <dbReference type="NCBI Taxonomy" id="1125967"/>
    <lineage>
        <taxon>Bacteria</taxon>
        <taxon>Bacillati</taxon>
        <taxon>Bacillota</taxon>
        <taxon>Bacilli</taxon>
        <taxon>Bacillales</taxon>
        <taxon>Paenibacillaceae</taxon>
        <taxon>Brevibacillus</taxon>
    </lineage>
</organism>
<sequence>MQTTLLEQFYEENKANNTWRWVSDLISKHKQKDYSLMRKYVDGDHDILKQQEEKGKPNNRIVVNFARKIIDFGTAYIASNPIRYTANVEEDGIDEYTEKLQAVLVDNDEESLSYELIEDGSIDGEVFEYYYFDEDGQICMTEFKADECIAVYDTTVKAKLIAVIRYYSLTDMQRNEKSLIVEVYDENEITYLRQEGAVLVLDTSREVNPVAHQVTVLTKDQDGKLQQKPVVPWTHYVNRRRKHQQYRDDGLIEGMGDLADLKNLMDAINKAVTGKVNVQEYFKNPKVLFEDLDLDELLLYDEEGNLITDTERKKQYLAKMWATSQILIGGKAVPITWDLQDTHEENTINRLIESLLDQSGTPHLRPDQVGSAPSGIALKIIFYHADIKAGLKMRQYGKGFRNRIRILTGMLNAKYKKQWDYQDIDIRFSKNLPVNLVEMVDIVTKLVGQVSHEERLALLPFIDDPKASRDKVLAEQEEESKRRMALLDPMAVDEGDNPDGDEGNENDDGGNDPPGDAA</sequence>
<dbReference type="Pfam" id="PF05133">
    <property type="entry name" value="SPP1_portal"/>
    <property type="match status" value="1"/>
</dbReference>
<reference evidence="2" key="1">
    <citation type="submission" date="2021-01" db="EMBL/GenBank/DDBJ databases">
        <title>Genomic Encyclopedia of Type Strains, Phase IV (KMG-IV): sequencing the most valuable type-strain genomes for metagenomic binning, comparative biology and taxonomic classification.</title>
        <authorList>
            <person name="Goeker M."/>
        </authorList>
    </citation>
    <scope>NUCLEOTIDE SEQUENCE</scope>
    <source>
        <strain evidence="2">DSM 25523</strain>
    </source>
</reference>
<evidence type="ECO:0000313" key="2">
    <source>
        <dbReference type="EMBL" id="MBM7590892.1"/>
    </source>
</evidence>